<dbReference type="InterPro" id="IPR011010">
    <property type="entry name" value="DNA_brk_join_enz"/>
</dbReference>
<dbReference type="Gene3D" id="1.10.150.130">
    <property type="match status" value="1"/>
</dbReference>
<dbReference type="Proteomes" id="UP000465360">
    <property type="component" value="Unassembled WGS sequence"/>
</dbReference>
<dbReference type="GO" id="GO:0015074">
    <property type="term" value="P:DNA integration"/>
    <property type="evidence" value="ECO:0007669"/>
    <property type="project" value="InterPro"/>
</dbReference>
<dbReference type="SUPFAM" id="SSF56349">
    <property type="entry name" value="DNA breaking-rejoining enzymes"/>
    <property type="match status" value="1"/>
</dbReference>
<proteinExistence type="predicted"/>
<gene>
    <name evidence="6" type="ORF">MBOU_24760</name>
</gene>
<feature type="domain" description="Tyr recombinase" evidence="4">
    <location>
        <begin position="189"/>
        <end position="385"/>
    </location>
</feature>
<keyword evidence="2" id="KW-0233">DNA recombination</keyword>
<evidence type="ECO:0000256" key="1">
    <source>
        <dbReference type="ARBA" id="ARBA00023125"/>
    </source>
</evidence>
<evidence type="ECO:0000259" key="4">
    <source>
        <dbReference type="PROSITE" id="PS51898"/>
    </source>
</evidence>
<feature type="domain" description="Core-binding (CB)" evidence="5">
    <location>
        <begin position="69"/>
        <end position="168"/>
    </location>
</feature>
<dbReference type="CDD" id="cd01189">
    <property type="entry name" value="INT_ICEBs1_C_like"/>
    <property type="match status" value="1"/>
</dbReference>
<protein>
    <submittedName>
        <fullName evidence="6">Site-specific integrase</fullName>
    </submittedName>
</protein>
<dbReference type="InterPro" id="IPR002104">
    <property type="entry name" value="Integrase_catalytic"/>
</dbReference>
<evidence type="ECO:0000256" key="3">
    <source>
        <dbReference type="PROSITE-ProRule" id="PRU01248"/>
    </source>
</evidence>
<keyword evidence="1 3" id="KW-0238">DNA-binding</keyword>
<dbReference type="PANTHER" id="PTHR30349">
    <property type="entry name" value="PHAGE INTEGRASE-RELATED"/>
    <property type="match status" value="1"/>
</dbReference>
<comment type="caution">
    <text evidence="6">The sequence shown here is derived from an EMBL/GenBank/DDBJ whole genome shotgun (WGS) entry which is preliminary data.</text>
</comment>
<dbReference type="GO" id="GO:0006310">
    <property type="term" value="P:DNA recombination"/>
    <property type="evidence" value="ECO:0007669"/>
    <property type="project" value="UniProtKB-KW"/>
</dbReference>
<dbReference type="Pfam" id="PF00589">
    <property type="entry name" value="Phage_integrase"/>
    <property type="match status" value="1"/>
</dbReference>
<dbReference type="InterPro" id="IPR044068">
    <property type="entry name" value="CB"/>
</dbReference>
<evidence type="ECO:0000313" key="7">
    <source>
        <dbReference type="Proteomes" id="UP000465360"/>
    </source>
</evidence>
<dbReference type="InterPro" id="IPR013762">
    <property type="entry name" value="Integrase-like_cat_sf"/>
</dbReference>
<reference evidence="6 7" key="1">
    <citation type="journal article" date="2019" name="Emerg. Microbes Infect.">
        <title>Comprehensive subspecies identification of 175 nontuberculous mycobacteria species based on 7547 genomic profiles.</title>
        <authorList>
            <person name="Matsumoto Y."/>
            <person name="Kinjo T."/>
            <person name="Motooka D."/>
            <person name="Nabeya D."/>
            <person name="Jung N."/>
            <person name="Uechi K."/>
            <person name="Horii T."/>
            <person name="Iida T."/>
            <person name="Fujita J."/>
            <person name="Nakamura S."/>
        </authorList>
    </citation>
    <scope>NUCLEOTIDE SEQUENCE [LARGE SCALE GENOMIC DNA]</scope>
    <source>
        <strain evidence="6 7">JCM 30725</strain>
    </source>
</reference>
<dbReference type="InterPro" id="IPR050090">
    <property type="entry name" value="Tyrosine_recombinase_XerCD"/>
</dbReference>
<dbReference type="PANTHER" id="PTHR30349:SF91">
    <property type="entry name" value="INTA PROTEIN"/>
    <property type="match status" value="1"/>
</dbReference>
<evidence type="ECO:0000259" key="5">
    <source>
        <dbReference type="PROSITE" id="PS51900"/>
    </source>
</evidence>
<dbReference type="PROSITE" id="PS51900">
    <property type="entry name" value="CB"/>
    <property type="match status" value="1"/>
</dbReference>
<dbReference type="GO" id="GO:0003677">
    <property type="term" value="F:DNA binding"/>
    <property type="evidence" value="ECO:0007669"/>
    <property type="project" value="UniProtKB-UniRule"/>
</dbReference>
<organism evidence="6 7">
    <name type="scientific">Mycobacterium bourgelatii</name>
    <dbReference type="NCBI Taxonomy" id="1273442"/>
    <lineage>
        <taxon>Bacteria</taxon>
        <taxon>Bacillati</taxon>
        <taxon>Actinomycetota</taxon>
        <taxon>Actinomycetes</taxon>
        <taxon>Mycobacteriales</taxon>
        <taxon>Mycobacteriaceae</taxon>
        <taxon>Mycobacterium</taxon>
    </lineage>
</organism>
<dbReference type="PROSITE" id="PS51898">
    <property type="entry name" value="TYR_RECOMBINASE"/>
    <property type="match status" value="1"/>
</dbReference>
<dbReference type="Gene3D" id="1.10.443.10">
    <property type="entry name" value="Intergrase catalytic core"/>
    <property type="match status" value="1"/>
</dbReference>
<dbReference type="EMBL" id="BLKZ01000001">
    <property type="protein sequence ID" value="GFG90434.1"/>
    <property type="molecule type" value="Genomic_DNA"/>
</dbReference>
<dbReference type="RefSeq" id="WP_163712088.1">
    <property type="nucleotide sequence ID" value="NZ_BLKZ01000001.1"/>
</dbReference>
<evidence type="ECO:0000256" key="2">
    <source>
        <dbReference type="ARBA" id="ARBA00023172"/>
    </source>
</evidence>
<keyword evidence="7" id="KW-1185">Reference proteome</keyword>
<sequence>MAKRRSNGEGTLYHQPNGTWSARLSYLDPETGQRKRVAFYAPTQREVKAKMKAARDRIDAGAPPKDATVTVGAWLAHWRQTTLAASSRKEATRELYANLSRVHLEPPPFGATPLDRLKPSDIERIVLDLRGRSKTRGEGDDAEQVRALSDSTIRTTYTVLRSALDAAVRDGLLGRNPAAQVKRPAVQRAEAKHLAPDDVAALLRAATDSRYHPALALIAATGLRRGEALALRWADIDLDAGLLRVTQTLGRVGKRLVVSEPKTQRARRTVPLSPPVVAVLKKHRTAQIEERIRAANKWEETGLVFTTALGTPVDPRNLTRVVEVAAQRAGLEGVGVHTLRHSAATAWLERVHIKAVSDLLGHASVAITGDVYGHTSDDTARAAVEGLTNALGL</sequence>
<accession>A0A7I9YP31</accession>
<dbReference type="AlphaFoldDB" id="A0A7I9YP31"/>
<name>A0A7I9YP31_MYCBU</name>
<evidence type="ECO:0000313" key="6">
    <source>
        <dbReference type="EMBL" id="GFG90434.1"/>
    </source>
</evidence>
<dbReference type="InterPro" id="IPR010998">
    <property type="entry name" value="Integrase_recombinase_N"/>
</dbReference>